<evidence type="ECO:0000313" key="5">
    <source>
        <dbReference type="EMBL" id="GCB82370.1"/>
    </source>
</evidence>
<gene>
    <name evidence="5" type="ORF">scyTo_0022658</name>
</gene>
<dbReference type="AlphaFoldDB" id="A0A401QAH5"/>
<feature type="non-terminal residue" evidence="5">
    <location>
        <position position="63"/>
    </location>
</feature>
<evidence type="ECO:0000256" key="1">
    <source>
        <dbReference type="ARBA" id="ARBA00023015"/>
    </source>
</evidence>
<comment type="caution">
    <text evidence="5">The sequence shown here is derived from an EMBL/GenBank/DDBJ whole genome shotgun (WGS) entry which is preliminary data.</text>
</comment>
<accession>A0A401QAH5</accession>
<dbReference type="Proteomes" id="UP000288216">
    <property type="component" value="Unassembled WGS sequence"/>
</dbReference>
<dbReference type="GO" id="GO:0003700">
    <property type="term" value="F:DNA-binding transcription factor activity"/>
    <property type="evidence" value="ECO:0007669"/>
    <property type="project" value="InterPro"/>
</dbReference>
<reference evidence="5 6" key="1">
    <citation type="journal article" date="2018" name="Nat. Ecol. Evol.">
        <title>Shark genomes provide insights into elasmobranch evolution and the origin of vertebrates.</title>
        <authorList>
            <person name="Hara Y"/>
            <person name="Yamaguchi K"/>
            <person name="Onimaru K"/>
            <person name="Kadota M"/>
            <person name="Koyanagi M"/>
            <person name="Keeley SD"/>
            <person name="Tatsumi K"/>
            <person name="Tanaka K"/>
            <person name="Motone F"/>
            <person name="Kageyama Y"/>
            <person name="Nozu R"/>
            <person name="Adachi N"/>
            <person name="Nishimura O"/>
            <person name="Nakagawa R"/>
            <person name="Tanegashima C"/>
            <person name="Kiyatake I"/>
            <person name="Matsumoto R"/>
            <person name="Murakumo K"/>
            <person name="Nishida K"/>
            <person name="Terakita A"/>
            <person name="Kuratani S"/>
            <person name="Sato K"/>
            <person name="Hyodo S Kuraku.S."/>
        </authorList>
    </citation>
    <scope>NUCLEOTIDE SEQUENCE [LARGE SCALE GENOMIC DNA]</scope>
</reference>
<organism evidence="5 6">
    <name type="scientific">Scyliorhinus torazame</name>
    <name type="common">Cloudy catshark</name>
    <name type="synonym">Catulus torazame</name>
    <dbReference type="NCBI Taxonomy" id="75743"/>
    <lineage>
        <taxon>Eukaryota</taxon>
        <taxon>Metazoa</taxon>
        <taxon>Chordata</taxon>
        <taxon>Craniata</taxon>
        <taxon>Vertebrata</taxon>
        <taxon>Chondrichthyes</taxon>
        <taxon>Elasmobranchii</taxon>
        <taxon>Galeomorphii</taxon>
        <taxon>Galeoidea</taxon>
        <taxon>Carcharhiniformes</taxon>
        <taxon>Scyliorhinidae</taxon>
        <taxon>Scyliorhinus</taxon>
    </lineage>
</organism>
<proteinExistence type="predicted"/>
<dbReference type="Pfam" id="PF06546">
    <property type="entry name" value="Vert_HS_TF"/>
    <property type="match status" value="1"/>
</dbReference>
<keyword evidence="6" id="KW-1185">Reference proteome</keyword>
<evidence type="ECO:0000256" key="2">
    <source>
        <dbReference type="ARBA" id="ARBA00023016"/>
    </source>
</evidence>
<dbReference type="InterPro" id="IPR010542">
    <property type="entry name" value="Vert_HSTF_C"/>
</dbReference>
<dbReference type="EMBL" id="BFAA01023397">
    <property type="protein sequence ID" value="GCB82370.1"/>
    <property type="molecule type" value="Genomic_DNA"/>
</dbReference>
<keyword evidence="1" id="KW-0805">Transcription regulation</keyword>
<protein>
    <recommendedName>
        <fullName evidence="4">Vertebrate heat shock transcription factor C-terminal domain-containing protein</fullName>
    </recommendedName>
</protein>
<sequence length="63" mass="6983">LIQAQQMSEVNCVISSLTSSTRPRALIGNDIYNHLDRIDSSLDNLQNLLSGQTFNMESSTLLD</sequence>
<evidence type="ECO:0000256" key="3">
    <source>
        <dbReference type="ARBA" id="ARBA00023163"/>
    </source>
</evidence>
<name>A0A401QAH5_SCYTO</name>
<keyword evidence="2" id="KW-0346">Stress response</keyword>
<dbReference type="GO" id="GO:0003677">
    <property type="term" value="F:DNA binding"/>
    <property type="evidence" value="ECO:0007669"/>
    <property type="project" value="InterPro"/>
</dbReference>
<feature type="domain" description="Vertebrate heat shock transcription factor C-terminal" evidence="4">
    <location>
        <begin position="10"/>
        <end position="63"/>
    </location>
</feature>
<feature type="non-terminal residue" evidence="5">
    <location>
        <position position="1"/>
    </location>
</feature>
<evidence type="ECO:0000259" key="4">
    <source>
        <dbReference type="Pfam" id="PF06546"/>
    </source>
</evidence>
<evidence type="ECO:0000313" key="6">
    <source>
        <dbReference type="Proteomes" id="UP000288216"/>
    </source>
</evidence>
<keyword evidence="3" id="KW-0804">Transcription</keyword>